<dbReference type="Proteomes" id="UP000554482">
    <property type="component" value="Unassembled WGS sequence"/>
</dbReference>
<evidence type="ECO:0000313" key="2">
    <source>
        <dbReference type="EMBL" id="KAF5176120.1"/>
    </source>
</evidence>
<gene>
    <name evidence="2" type="ORF">FRX31_034293</name>
</gene>
<proteinExistence type="predicted"/>
<keyword evidence="3" id="KW-1185">Reference proteome</keyword>
<evidence type="ECO:0000256" key="1">
    <source>
        <dbReference type="SAM" id="MobiDB-lite"/>
    </source>
</evidence>
<dbReference type="AlphaFoldDB" id="A0A7J6UV50"/>
<dbReference type="PANTHER" id="PTHR47747:SF3">
    <property type="entry name" value="OS03G0853600 PROTEIN"/>
    <property type="match status" value="1"/>
</dbReference>
<dbReference type="OrthoDB" id="751422at2759"/>
<sequence>MAAEVVVVKEIEEQSTKHVSSSSTSLKETVISYFGISLAIYLGFLPRTLESRNKALCLKLNQVEEQLKQMKSRRKEDSKANARVVEIFASHRNGWQQEEKKLLQQIETSNEEISHLRFKIQELEKSETELRNCVENLKREVDEREEMINFMSRRQEEDNDDDDDEEEEEENVEEYEEEAEEEERFADKIVEKVEVRKELEEEVGDRFYHGTAYTDGEENGEYSSNFVDFSRFDEMRISEGLDPVPEEYFMDVGSEMAYMLGRLHNNGLSRDFLPSASTVWAERGGDWQDVRCDSLESSYPKKHFAARRESPWKVDCESTGVPSKLKLLEQELLDLEKIYKGEPSKFPSLLRKQAKRYQVLVAKIDDLCRKMRTNDPCDTTLSSEFRTRRQTEFLSEAHRLKQRAIETGQKLAVLQTEFAKGNFSNDLESHVKFTKRRSLDSIRNNLKEIQRNLEVWLARIMGELEGILARDGASRVKEYYMSRYPFVQ</sequence>
<dbReference type="EMBL" id="JABWDY010043195">
    <property type="protein sequence ID" value="KAF5176120.1"/>
    <property type="molecule type" value="Genomic_DNA"/>
</dbReference>
<protein>
    <submittedName>
        <fullName evidence="2">Ribonuclease p protein subunit p38-like protein</fullName>
    </submittedName>
</protein>
<accession>A0A7J6UV50</accession>
<comment type="caution">
    <text evidence="2">The sequence shown here is derived from an EMBL/GenBank/DDBJ whole genome shotgun (WGS) entry which is preliminary data.</text>
</comment>
<reference evidence="2 3" key="1">
    <citation type="submission" date="2020-06" db="EMBL/GenBank/DDBJ databases">
        <title>Transcriptomic and genomic resources for Thalictrum thalictroides and T. hernandezii: Facilitating candidate gene discovery in an emerging model plant lineage.</title>
        <authorList>
            <person name="Arias T."/>
            <person name="Riano-Pachon D.M."/>
            <person name="Di Stilio V.S."/>
        </authorList>
    </citation>
    <scope>NUCLEOTIDE SEQUENCE [LARGE SCALE GENOMIC DNA]</scope>
    <source>
        <strain evidence="3">cv. WT478/WT964</strain>
        <tissue evidence="2">Leaves</tissue>
    </source>
</reference>
<feature type="compositionally biased region" description="Acidic residues" evidence="1">
    <location>
        <begin position="157"/>
        <end position="184"/>
    </location>
</feature>
<evidence type="ECO:0000313" key="3">
    <source>
        <dbReference type="Proteomes" id="UP000554482"/>
    </source>
</evidence>
<dbReference type="PANTHER" id="PTHR47747">
    <property type="entry name" value="RIBONUCLEASE P PROTEIN SUBUNIT P38-LIKE PROTEIN"/>
    <property type="match status" value="1"/>
</dbReference>
<organism evidence="2 3">
    <name type="scientific">Thalictrum thalictroides</name>
    <name type="common">Rue-anemone</name>
    <name type="synonym">Anemone thalictroides</name>
    <dbReference type="NCBI Taxonomy" id="46969"/>
    <lineage>
        <taxon>Eukaryota</taxon>
        <taxon>Viridiplantae</taxon>
        <taxon>Streptophyta</taxon>
        <taxon>Embryophyta</taxon>
        <taxon>Tracheophyta</taxon>
        <taxon>Spermatophyta</taxon>
        <taxon>Magnoliopsida</taxon>
        <taxon>Ranunculales</taxon>
        <taxon>Ranunculaceae</taxon>
        <taxon>Thalictroideae</taxon>
        <taxon>Thalictrum</taxon>
    </lineage>
</organism>
<feature type="region of interest" description="Disordered" evidence="1">
    <location>
        <begin position="150"/>
        <end position="184"/>
    </location>
</feature>
<name>A0A7J6UV50_THATH</name>